<dbReference type="AlphaFoldDB" id="A0AAV4QTH1"/>
<dbReference type="EMBL" id="BPLR01006870">
    <property type="protein sequence ID" value="GIY12958.1"/>
    <property type="molecule type" value="Genomic_DNA"/>
</dbReference>
<keyword evidence="2" id="KW-1185">Reference proteome</keyword>
<accession>A0AAV4QTH1</accession>
<reference evidence="1 2" key="1">
    <citation type="submission" date="2021-06" db="EMBL/GenBank/DDBJ databases">
        <title>Caerostris extrusa draft genome.</title>
        <authorList>
            <person name="Kono N."/>
            <person name="Arakawa K."/>
        </authorList>
    </citation>
    <scope>NUCLEOTIDE SEQUENCE [LARGE SCALE GENOMIC DNA]</scope>
</reference>
<sequence>MSEREQEVEGEIGRVTRFLTLSALLICRPGEVNEGNGGLENVIGTELLAEAPSFLCLVMIYDCCEALISSFSL</sequence>
<dbReference type="Proteomes" id="UP001054945">
    <property type="component" value="Unassembled WGS sequence"/>
</dbReference>
<organism evidence="1 2">
    <name type="scientific">Caerostris extrusa</name>
    <name type="common">Bark spider</name>
    <name type="synonym">Caerostris bankana</name>
    <dbReference type="NCBI Taxonomy" id="172846"/>
    <lineage>
        <taxon>Eukaryota</taxon>
        <taxon>Metazoa</taxon>
        <taxon>Ecdysozoa</taxon>
        <taxon>Arthropoda</taxon>
        <taxon>Chelicerata</taxon>
        <taxon>Arachnida</taxon>
        <taxon>Araneae</taxon>
        <taxon>Araneomorphae</taxon>
        <taxon>Entelegynae</taxon>
        <taxon>Araneoidea</taxon>
        <taxon>Araneidae</taxon>
        <taxon>Caerostris</taxon>
    </lineage>
</organism>
<gene>
    <name evidence="1" type="ORF">CEXT_239321</name>
</gene>
<evidence type="ECO:0000313" key="1">
    <source>
        <dbReference type="EMBL" id="GIY12958.1"/>
    </source>
</evidence>
<evidence type="ECO:0000313" key="2">
    <source>
        <dbReference type="Proteomes" id="UP001054945"/>
    </source>
</evidence>
<comment type="caution">
    <text evidence="1">The sequence shown here is derived from an EMBL/GenBank/DDBJ whole genome shotgun (WGS) entry which is preliminary data.</text>
</comment>
<protein>
    <submittedName>
        <fullName evidence="1">Uncharacterized protein</fullName>
    </submittedName>
</protein>
<name>A0AAV4QTH1_CAEEX</name>
<proteinExistence type="predicted"/>